<dbReference type="SUPFAM" id="SSF54695">
    <property type="entry name" value="POZ domain"/>
    <property type="match status" value="1"/>
</dbReference>
<name>A0A137P5T9_CONC2</name>
<proteinExistence type="predicted"/>
<dbReference type="AlphaFoldDB" id="A0A137P5T9"/>
<dbReference type="InterPro" id="IPR000210">
    <property type="entry name" value="BTB/POZ_dom"/>
</dbReference>
<sequence>MCHSEYLIETSQFFKPMLDNEFIESKTNEISLTIEYNIMIILYQYFYLKQIDPKILKKENFSLCIDLYIKANEYQINLLKDVLKASICSNLDINNIDVLMRSKLLEQNDDLDGLLPKVIEFVLNKI</sequence>
<dbReference type="EMBL" id="KQ964505">
    <property type="protein sequence ID" value="KXN70329.1"/>
    <property type="molecule type" value="Genomic_DNA"/>
</dbReference>
<dbReference type="PROSITE" id="PS50097">
    <property type="entry name" value="BTB"/>
    <property type="match status" value="1"/>
</dbReference>
<evidence type="ECO:0000313" key="3">
    <source>
        <dbReference type="Proteomes" id="UP000070444"/>
    </source>
</evidence>
<feature type="domain" description="BTB" evidence="1">
    <location>
        <begin position="1"/>
        <end position="55"/>
    </location>
</feature>
<protein>
    <recommendedName>
        <fullName evidence="1">BTB domain-containing protein</fullName>
    </recommendedName>
</protein>
<accession>A0A137P5T9</accession>
<reference evidence="2 3" key="1">
    <citation type="journal article" date="2015" name="Genome Biol. Evol.">
        <title>Phylogenomic analyses indicate that early fungi evolved digesting cell walls of algal ancestors of land plants.</title>
        <authorList>
            <person name="Chang Y."/>
            <person name="Wang S."/>
            <person name="Sekimoto S."/>
            <person name="Aerts A.L."/>
            <person name="Choi C."/>
            <person name="Clum A."/>
            <person name="LaButti K.M."/>
            <person name="Lindquist E.A."/>
            <person name="Yee Ngan C."/>
            <person name="Ohm R.A."/>
            <person name="Salamov A.A."/>
            <person name="Grigoriev I.V."/>
            <person name="Spatafora J.W."/>
            <person name="Berbee M.L."/>
        </authorList>
    </citation>
    <scope>NUCLEOTIDE SEQUENCE [LARGE SCALE GENOMIC DNA]</scope>
    <source>
        <strain evidence="2 3">NRRL 28638</strain>
    </source>
</reference>
<organism evidence="2 3">
    <name type="scientific">Conidiobolus coronatus (strain ATCC 28846 / CBS 209.66 / NRRL 28638)</name>
    <name type="common">Delacroixia coronata</name>
    <dbReference type="NCBI Taxonomy" id="796925"/>
    <lineage>
        <taxon>Eukaryota</taxon>
        <taxon>Fungi</taxon>
        <taxon>Fungi incertae sedis</taxon>
        <taxon>Zoopagomycota</taxon>
        <taxon>Entomophthoromycotina</taxon>
        <taxon>Entomophthoromycetes</taxon>
        <taxon>Entomophthorales</taxon>
        <taxon>Ancylistaceae</taxon>
        <taxon>Conidiobolus</taxon>
    </lineage>
</organism>
<dbReference type="Gene3D" id="3.30.710.10">
    <property type="entry name" value="Potassium Channel Kv1.1, Chain A"/>
    <property type="match status" value="1"/>
</dbReference>
<gene>
    <name evidence="2" type="ORF">CONCODRAFT_7084</name>
</gene>
<evidence type="ECO:0000313" key="2">
    <source>
        <dbReference type="EMBL" id="KXN70329.1"/>
    </source>
</evidence>
<evidence type="ECO:0000259" key="1">
    <source>
        <dbReference type="PROSITE" id="PS50097"/>
    </source>
</evidence>
<dbReference type="CDD" id="cd18186">
    <property type="entry name" value="BTB_POZ_ZBTB_KLHL-like"/>
    <property type="match status" value="1"/>
</dbReference>
<dbReference type="InterPro" id="IPR011333">
    <property type="entry name" value="SKP1/BTB/POZ_sf"/>
</dbReference>
<dbReference type="Proteomes" id="UP000070444">
    <property type="component" value="Unassembled WGS sequence"/>
</dbReference>
<keyword evidence="3" id="KW-1185">Reference proteome</keyword>